<feature type="transmembrane region" description="Helical" evidence="1">
    <location>
        <begin position="45"/>
        <end position="62"/>
    </location>
</feature>
<name>D8M994_BLAHO</name>
<keyword evidence="1" id="KW-1133">Transmembrane helix</keyword>
<reference evidence="2" key="1">
    <citation type="submission" date="2010-02" db="EMBL/GenBank/DDBJ databases">
        <title>Sequencing and annotation of the Blastocystis hominis genome.</title>
        <authorList>
            <person name="Wincker P."/>
        </authorList>
    </citation>
    <scope>NUCLEOTIDE SEQUENCE</scope>
    <source>
        <strain evidence="2">Singapore isolate B</strain>
    </source>
</reference>
<dbReference type="RefSeq" id="XP_012898681.1">
    <property type="nucleotide sequence ID" value="XM_013043227.1"/>
</dbReference>
<protein>
    <submittedName>
        <fullName evidence="2">Uncharacterized protein</fullName>
    </submittedName>
</protein>
<accession>D8M994</accession>
<proteinExistence type="predicted"/>
<dbReference type="AlphaFoldDB" id="D8M994"/>
<organism evidence="2">
    <name type="scientific">Blastocystis hominis</name>
    <dbReference type="NCBI Taxonomy" id="12968"/>
    <lineage>
        <taxon>Eukaryota</taxon>
        <taxon>Sar</taxon>
        <taxon>Stramenopiles</taxon>
        <taxon>Bigyra</taxon>
        <taxon>Opalozoa</taxon>
        <taxon>Opalinata</taxon>
        <taxon>Blastocystidae</taxon>
        <taxon>Blastocystis</taxon>
    </lineage>
</organism>
<evidence type="ECO:0000256" key="1">
    <source>
        <dbReference type="SAM" id="Phobius"/>
    </source>
</evidence>
<sequence>MWVNWMLLVALGREREVEGVDWEEYFNDPEHVMVNLRWLGDVRNVVWLILFLQFCRVVYWIGMHL</sequence>
<dbReference type="EMBL" id="FN668688">
    <property type="protein sequence ID" value="CBK24633.2"/>
    <property type="molecule type" value="Genomic_DNA"/>
</dbReference>
<evidence type="ECO:0000313" key="2">
    <source>
        <dbReference type="EMBL" id="CBK24633.2"/>
    </source>
</evidence>
<keyword evidence="3" id="KW-1185">Reference proteome</keyword>
<keyword evidence="1" id="KW-0812">Transmembrane</keyword>
<dbReference type="InParanoid" id="D8M994"/>
<evidence type="ECO:0000313" key="3">
    <source>
        <dbReference type="Proteomes" id="UP000008312"/>
    </source>
</evidence>
<gene>
    <name evidence="2" type="ORF">GSBLH_T00004347001</name>
</gene>
<keyword evidence="1" id="KW-0472">Membrane</keyword>
<dbReference type="GeneID" id="24921378"/>
<dbReference type="Proteomes" id="UP000008312">
    <property type="component" value="Unassembled WGS sequence"/>
</dbReference>